<reference evidence="1" key="1">
    <citation type="journal article" date="2021" name="Proc. Natl. Acad. Sci. U.S.A.">
        <title>A Catalog of Tens of Thousands of Viruses from Human Metagenomes Reveals Hidden Associations with Chronic Diseases.</title>
        <authorList>
            <person name="Tisza M.J."/>
            <person name="Buck C.B."/>
        </authorList>
    </citation>
    <scope>NUCLEOTIDE SEQUENCE</scope>
    <source>
        <strain evidence="1">CtTrm2</strain>
    </source>
</reference>
<accession>A0A8S5UK13</accession>
<protein>
    <submittedName>
        <fullName evidence="1">Uncharacterized protein</fullName>
    </submittedName>
</protein>
<name>A0A8S5UK13_9CAUD</name>
<sequence length="33" mass="4038">MPKKYIPKKNQKLKDFFPFRCLIQEFSVYLSTV</sequence>
<evidence type="ECO:0000313" key="1">
    <source>
        <dbReference type="EMBL" id="DAF94829.1"/>
    </source>
</evidence>
<proteinExistence type="predicted"/>
<organism evidence="1">
    <name type="scientific">Myoviridae sp. ctTrm2</name>
    <dbReference type="NCBI Taxonomy" id="2825114"/>
    <lineage>
        <taxon>Viruses</taxon>
        <taxon>Duplodnaviria</taxon>
        <taxon>Heunggongvirae</taxon>
        <taxon>Uroviricota</taxon>
        <taxon>Caudoviricetes</taxon>
    </lineage>
</organism>
<dbReference type="EMBL" id="BK016097">
    <property type="protein sequence ID" value="DAF94829.1"/>
    <property type="molecule type" value="Genomic_DNA"/>
</dbReference>